<evidence type="ECO:0000313" key="8">
    <source>
        <dbReference type="Proteomes" id="UP001165063"/>
    </source>
</evidence>
<keyword evidence="1" id="KW-0808">Transferase</keyword>
<dbReference type="InterPro" id="IPR008271">
    <property type="entry name" value="Ser/Thr_kinase_AS"/>
</dbReference>
<feature type="compositionally biased region" description="Low complexity" evidence="5">
    <location>
        <begin position="127"/>
        <end position="155"/>
    </location>
</feature>
<accession>A0A9W7DEY4</accession>
<organism evidence="7 8">
    <name type="scientific">Ambrosiozyma monospora</name>
    <name type="common">Yeast</name>
    <name type="synonym">Endomycopsis monosporus</name>
    <dbReference type="NCBI Taxonomy" id="43982"/>
    <lineage>
        <taxon>Eukaryota</taxon>
        <taxon>Fungi</taxon>
        <taxon>Dikarya</taxon>
        <taxon>Ascomycota</taxon>
        <taxon>Saccharomycotina</taxon>
        <taxon>Pichiomycetes</taxon>
        <taxon>Pichiales</taxon>
        <taxon>Pichiaceae</taxon>
        <taxon>Ambrosiozyma</taxon>
    </lineage>
</organism>
<keyword evidence="4" id="KW-0067">ATP-binding</keyword>
<keyword evidence="2" id="KW-0547">Nucleotide-binding</keyword>
<gene>
    <name evidence="7" type="ORF">Amon01_000326300</name>
</gene>
<dbReference type="SMART" id="SM00220">
    <property type="entry name" value="S_TKc"/>
    <property type="match status" value="1"/>
</dbReference>
<feature type="domain" description="Protein kinase" evidence="6">
    <location>
        <begin position="248"/>
        <end position="527"/>
    </location>
</feature>
<feature type="region of interest" description="Disordered" evidence="5">
    <location>
        <begin position="90"/>
        <end position="203"/>
    </location>
</feature>
<keyword evidence="8" id="KW-1185">Reference proteome</keyword>
<dbReference type="InterPro" id="IPR011009">
    <property type="entry name" value="Kinase-like_dom_sf"/>
</dbReference>
<protein>
    <submittedName>
        <fullName evidence="7">Unnamed protein product</fullName>
    </submittedName>
</protein>
<dbReference type="GO" id="GO:0000165">
    <property type="term" value="P:MAPK cascade"/>
    <property type="evidence" value="ECO:0007669"/>
    <property type="project" value="UniProtKB-ARBA"/>
</dbReference>
<evidence type="ECO:0000256" key="4">
    <source>
        <dbReference type="ARBA" id="ARBA00022840"/>
    </source>
</evidence>
<dbReference type="Proteomes" id="UP001165063">
    <property type="component" value="Unassembled WGS sequence"/>
</dbReference>
<evidence type="ECO:0000313" key="7">
    <source>
        <dbReference type="EMBL" id="GMG26367.1"/>
    </source>
</evidence>
<keyword evidence="3" id="KW-0418">Kinase</keyword>
<evidence type="ECO:0000256" key="2">
    <source>
        <dbReference type="ARBA" id="ARBA00022741"/>
    </source>
</evidence>
<feature type="compositionally biased region" description="Low complexity" evidence="5">
    <location>
        <begin position="170"/>
        <end position="189"/>
    </location>
</feature>
<dbReference type="EMBL" id="BSXU01001341">
    <property type="protein sequence ID" value="GMG26367.1"/>
    <property type="molecule type" value="Genomic_DNA"/>
</dbReference>
<dbReference type="OrthoDB" id="8693905at2759"/>
<feature type="region of interest" description="Disordered" evidence="5">
    <location>
        <begin position="38"/>
        <end position="68"/>
    </location>
</feature>
<sequence length="1297" mass="145919">MSTPSSVSKRSTNSYLSMFKETQEDGCFDDLDLTLSLPQEHSTTSGTTTSITTSPYNSSSYSSSYSIDGDKENNFDKDLVLNFNLAKLQRSSTSTSSSSSSSFSKREKIKSKKSKQQQQHNQKKQHTSTSLSNGSTLSSVSSKISSSLSSSPPDSHYGQLVKSKAKLKESSSSSSSSSSSPPQSSQINMDNKDKDTNTNNSTSSMLSLSLITTTQAYRERSATPSYPNWTIKLTNHKSDLNDLEMAQYQRQGRLDKGAFGEVYQVIYKPTHKKYAVKVINIKDTGMQLDELLNEVVIMKGLHHKNMVTLYRYHLSRTELSLVMEYCDRGSMRNVILKHPGHRLGEFETVGYVRQILCGLKYLHLKGIIHRDLKAGNLMFTSDGVVKLGDFGVSVKFTSPKEHSRSTTDLNAASDNAGEEISDDDLMSINEPHGSPYWMSPEVIKLKGCSTKSDIWSLGATIVEMLTGKPPFYDYGPLPACHAIGNGEHIQLPGYLSNHCKSFLYDYCFVFEASHRADVDKLQAHKWLLNDTQKLLKYQETPYDNDLKLEDDEDYDITHHFLELSSKKLQFKKSTQLQVQHSQQQPQQSPLRHAFQPPPSPCSSSASAVSSTKDKSFKLQAYRESDDDVFTNGFDGELVTPLGVHNLNNLKLGQAVKITTSPTSVSSPVSLSLPNPHPQPFSSEAKSIPDSISHCNSNNNTRLEISHFSLDQLQKLDGSFCMNYTLKQRELFIMEFISILYSDDHTNECKLQWIRLSTYIFRSDLTALSEFCSENDQFRFVLDLYRENHRIVIKFLELVFSQININNLAWFFGSGGIELVSVVVDETLSRIDRKHGLRGKHQSKHQIEQSYVNVEIDDALAFMMNLLIEAFHSYPETKCKFLATGLMTKRVPLKLCRILQIAIHTTGSDFQKDVIGLLDSMYWFSNEVLREHVLNLPYFESLFSVFCTAGSCEIGNDGDSDLIESSSHLKLDLPLKIKILTQLTKDSRCRLLTSELTCKFEVCCLLVEDIEKIEVGKAGTSVKSDAISLTSGAAGFEELSDCTIVFIDSLAKRFPETLQYLVLDAPQGGVNVFLKLFQATCQFKSLNGAYKDKLLRAYFRLLKKCSTDGDDIEGWGDNINSQIAEFKIEFYLTIIEIPKWRRISITELKQIVDTESQERLFNDYMNQHIEKVVQFLGSLQLDEQFDAMIELVTCVVSKESFCESVFFRKLSTSGTVLQSVFDKLLIAVTDSSSNADKRPQFDGCAILLFFKRLLTSCQPFTPTLKKLHLMLQKLRASGKIEGCGQDMARLMNDIVSLS</sequence>
<comment type="caution">
    <text evidence="7">The sequence shown here is derived from an EMBL/GenBank/DDBJ whole genome shotgun (WGS) entry which is preliminary data.</text>
</comment>
<dbReference type="InterPro" id="IPR000719">
    <property type="entry name" value="Prot_kinase_dom"/>
</dbReference>
<dbReference type="Pfam" id="PF00069">
    <property type="entry name" value="Pkinase"/>
    <property type="match status" value="1"/>
</dbReference>
<evidence type="ECO:0000256" key="1">
    <source>
        <dbReference type="ARBA" id="ARBA00022679"/>
    </source>
</evidence>
<feature type="region of interest" description="Disordered" evidence="5">
    <location>
        <begin position="574"/>
        <end position="608"/>
    </location>
</feature>
<name>A0A9W7DEY4_AMBMO</name>
<dbReference type="GO" id="GO:0005524">
    <property type="term" value="F:ATP binding"/>
    <property type="evidence" value="ECO:0007669"/>
    <property type="project" value="UniProtKB-KW"/>
</dbReference>
<dbReference type="Gene3D" id="1.10.510.10">
    <property type="entry name" value="Transferase(Phosphotransferase) domain 1"/>
    <property type="match status" value="1"/>
</dbReference>
<reference evidence="7" key="1">
    <citation type="submission" date="2023-04" db="EMBL/GenBank/DDBJ databases">
        <title>Ambrosiozyma monospora NBRC 1965.</title>
        <authorList>
            <person name="Ichikawa N."/>
            <person name="Sato H."/>
            <person name="Tonouchi N."/>
        </authorList>
    </citation>
    <scope>NUCLEOTIDE SEQUENCE</scope>
    <source>
        <strain evidence="7">NBRC 1965</strain>
    </source>
</reference>
<dbReference type="SUPFAM" id="SSF56112">
    <property type="entry name" value="Protein kinase-like (PK-like)"/>
    <property type="match status" value="1"/>
</dbReference>
<dbReference type="PROSITE" id="PS50011">
    <property type="entry name" value="PROTEIN_KINASE_DOM"/>
    <property type="match status" value="1"/>
</dbReference>
<feature type="compositionally biased region" description="Low complexity" evidence="5">
    <location>
        <begin position="575"/>
        <end position="590"/>
    </location>
</feature>
<proteinExistence type="predicted"/>
<evidence type="ECO:0000256" key="3">
    <source>
        <dbReference type="ARBA" id="ARBA00022777"/>
    </source>
</evidence>
<feature type="compositionally biased region" description="Basic residues" evidence="5">
    <location>
        <begin position="107"/>
        <end position="126"/>
    </location>
</feature>
<dbReference type="PANTHER" id="PTHR48016">
    <property type="entry name" value="MAP KINASE KINASE KINASE SSK2-RELATED-RELATED"/>
    <property type="match status" value="1"/>
</dbReference>
<feature type="region of interest" description="Disordered" evidence="5">
    <location>
        <begin position="665"/>
        <end position="687"/>
    </location>
</feature>
<evidence type="ECO:0000259" key="6">
    <source>
        <dbReference type="PROSITE" id="PS50011"/>
    </source>
</evidence>
<dbReference type="InterPro" id="IPR050538">
    <property type="entry name" value="MAP_kinase_kinase_kinase"/>
</dbReference>
<dbReference type="PROSITE" id="PS00108">
    <property type="entry name" value="PROTEIN_KINASE_ST"/>
    <property type="match status" value="1"/>
</dbReference>
<feature type="compositionally biased region" description="Low complexity" evidence="5">
    <location>
        <begin position="90"/>
        <end position="103"/>
    </location>
</feature>
<feature type="compositionally biased region" description="Low complexity" evidence="5">
    <location>
        <begin position="42"/>
        <end position="66"/>
    </location>
</feature>
<dbReference type="GO" id="GO:0004672">
    <property type="term" value="F:protein kinase activity"/>
    <property type="evidence" value="ECO:0007669"/>
    <property type="project" value="InterPro"/>
</dbReference>
<dbReference type="PANTHER" id="PTHR48016:SF56">
    <property type="entry name" value="MAPKK KINASE"/>
    <property type="match status" value="1"/>
</dbReference>
<evidence type="ECO:0000256" key="5">
    <source>
        <dbReference type="SAM" id="MobiDB-lite"/>
    </source>
</evidence>